<dbReference type="PANTHER" id="PTHR22872:SF10">
    <property type="entry name" value="ULTRAVIOLET-B RECEPTOR UVR8"/>
    <property type="match status" value="1"/>
</dbReference>
<dbReference type="PROSITE" id="PS00626">
    <property type="entry name" value="RCC1_2"/>
    <property type="match status" value="1"/>
</dbReference>
<dbReference type="Proteomes" id="UP000494165">
    <property type="component" value="Unassembled WGS sequence"/>
</dbReference>
<dbReference type="PROSITE" id="PS50097">
    <property type="entry name" value="BTB"/>
    <property type="match status" value="1"/>
</dbReference>
<sequence length="532" mass="58784">MSNCLEKWKIFDSLNEQVKLSIRLAIVFRRHEGVNAIYATTDDEVFSLVNNSKPEKIEILCGQKIEGFEFSPRQDPSIYAISDSAGSVFAWGANEYGQLGLGTNQGTNVPTKISGNLDQQRVVQVSCGLFHTLTLTSDGQVFSFGSNYFGELGLGHHEDKSLPTKVEGPLSGKVVTAIACEGYASLAALSTGEVFAWGFNKHNILALTSNDAESQDVPGKVAGLEGVLISRIECGSYHALALSTNGKIYAWGDSKFGQAGNGSTDPVTIATLVSSALERVEDFAASGSSDEHSPCVALTESNQVYMWGRCYGQNILRPTITSYSNLDEVFATVVHPATTVRPLRPKEISKKINNESLNECLKRLFNDSETADFVFLVEGKKIHVHKLILKMRCAVFKTMFQGDWKESRASEKTIDRNSFNAFYAFLKYFYTDELEIQPDTALELLDLAHFYQMNDLQKKIEALIKTGLTVENAALVFDKAILFGTKDLEAYTFKFCLENLTAVVKSAHYNNLSEQVSKDFIRRVADQGGFKK</sequence>
<evidence type="ECO:0000256" key="2">
    <source>
        <dbReference type="PROSITE-ProRule" id="PRU00235"/>
    </source>
</evidence>
<dbReference type="InterPro" id="IPR009091">
    <property type="entry name" value="RCC1/BLIP-II"/>
</dbReference>
<evidence type="ECO:0000313" key="4">
    <source>
        <dbReference type="EMBL" id="CAB3366826.1"/>
    </source>
</evidence>
<evidence type="ECO:0000259" key="3">
    <source>
        <dbReference type="PROSITE" id="PS50097"/>
    </source>
</evidence>
<dbReference type="PRINTS" id="PR00633">
    <property type="entry name" value="RCCNDNSATION"/>
</dbReference>
<dbReference type="InterPro" id="IPR000408">
    <property type="entry name" value="Reg_chr_condens"/>
</dbReference>
<reference evidence="4 5" key="1">
    <citation type="submission" date="2020-04" db="EMBL/GenBank/DDBJ databases">
        <authorList>
            <person name="Alioto T."/>
            <person name="Alioto T."/>
            <person name="Gomez Garrido J."/>
        </authorList>
    </citation>
    <scope>NUCLEOTIDE SEQUENCE [LARGE SCALE GENOMIC DNA]</scope>
</reference>
<dbReference type="PANTHER" id="PTHR22872">
    <property type="entry name" value="BTK-BINDING PROTEIN-RELATED"/>
    <property type="match status" value="1"/>
</dbReference>
<dbReference type="InterPro" id="IPR051625">
    <property type="entry name" value="Signaling_Regulatory_Domain"/>
</dbReference>
<proteinExistence type="predicted"/>
<dbReference type="OrthoDB" id="10256179at2759"/>
<keyword evidence="5" id="KW-1185">Reference proteome</keyword>
<evidence type="ECO:0000313" key="5">
    <source>
        <dbReference type="Proteomes" id="UP000494165"/>
    </source>
</evidence>
<dbReference type="Gene3D" id="2.130.10.30">
    <property type="entry name" value="Regulator of chromosome condensation 1/beta-lactamase-inhibitor protein II"/>
    <property type="match status" value="1"/>
</dbReference>
<dbReference type="Pfam" id="PF00651">
    <property type="entry name" value="BTB"/>
    <property type="match status" value="1"/>
</dbReference>
<organism evidence="4 5">
    <name type="scientific">Cloeon dipterum</name>
    <dbReference type="NCBI Taxonomy" id="197152"/>
    <lineage>
        <taxon>Eukaryota</taxon>
        <taxon>Metazoa</taxon>
        <taxon>Ecdysozoa</taxon>
        <taxon>Arthropoda</taxon>
        <taxon>Hexapoda</taxon>
        <taxon>Insecta</taxon>
        <taxon>Pterygota</taxon>
        <taxon>Palaeoptera</taxon>
        <taxon>Ephemeroptera</taxon>
        <taxon>Pisciforma</taxon>
        <taxon>Baetidae</taxon>
        <taxon>Cloeon</taxon>
    </lineage>
</organism>
<name>A0A8S1CBY1_9INSE</name>
<dbReference type="EMBL" id="CADEPI010000027">
    <property type="protein sequence ID" value="CAB3366826.1"/>
    <property type="molecule type" value="Genomic_DNA"/>
</dbReference>
<feature type="repeat" description="RCC1" evidence="2">
    <location>
        <begin position="246"/>
        <end position="299"/>
    </location>
</feature>
<dbReference type="InterPro" id="IPR011333">
    <property type="entry name" value="SKP1/BTB/POZ_sf"/>
</dbReference>
<feature type="repeat" description="RCC1" evidence="2">
    <location>
        <begin position="86"/>
        <end position="138"/>
    </location>
</feature>
<comment type="caution">
    <text evidence="4">The sequence shown here is derived from an EMBL/GenBank/DDBJ whole genome shotgun (WGS) entry which is preliminary data.</text>
</comment>
<dbReference type="PROSITE" id="PS50012">
    <property type="entry name" value="RCC1_3"/>
    <property type="match status" value="4"/>
</dbReference>
<feature type="domain" description="BTB" evidence="3">
    <location>
        <begin position="371"/>
        <end position="438"/>
    </location>
</feature>
<evidence type="ECO:0000256" key="1">
    <source>
        <dbReference type="ARBA" id="ARBA00022737"/>
    </source>
</evidence>
<dbReference type="Pfam" id="PF13540">
    <property type="entry name" value="RCC1_2"/>
    <property type="match status" value="1"/>
</dbReference>
<feature type="repeat" description="RCC1" evidence="2">
    <location>
        <begin position="139"/>
        <end position="191"/>
    </location>
</feature>
<dbReference type="Pfam" id="PF00415">
    <property type="entry name" value="RCC1"/>
    <property type="match status" value="2"/>
</dbReference>
<dbReference type="Gene3D" id="3.30.710.10">
    <property type="entry name" value="Potassium Channel Kv1.1, Chain A"/>
    <property type="match status" value="1"/>
</dbReference>
<accession>A0A8S1CBY1</accession>
<feature type="repeat" description="RCC1" evidence="2">
    <location>
        <begin position="192"/>
        <end position="245"/>
    </location>
</feature>
<dbReference type="SMART" id="SM00225">
    <property type="entry name" value="BTB"/>
    <property type="match status" value="1"/>
</dbReference>
<dbReference type="CDD" id="cd18298">
    <property type="entry name" value="BTB_POZ_RCBTB1_2"/>
    <property type="match status" value="1"/>
</dbReference>
<keyword evidence="1" id="KW-0677">Repeat</keyword>
<dbReference type="AlphaFoldDB" id="A0A8S1CBY1"/>
<dbReference type="InterPro" id="IPR000210">
    <property type="entry name" value="BTB/POZ_dom"/>
</dbReference>
<gene>
    <name evidence="4" type="ORF">CLODIP_2_CD13338</name>
</gene>
<dbReference type="SUPFAM" id="SSF54695">
    <property type="entry name" value="POZ domain"/>
    <property type="match status" value="1"/>
</dbReference>
<dbReference type="SUPFAM" id="SSF50985">
    <property type="entry name" value="RCC1/BLIP-II"/>
    <property type="match status" value="1"/>
</dbReference>
<protein>
    <recommendedName>
        <fullName evidence="3">BTB domain-containing protein</fullName>
    </recommendedName>
</protein>